<dbReference type="Proteomes" id="UP000220102">
    <property type="component" value="Unassembled WGS sequence"/>
</dbReference>
<dbReference type="InterPro" id="IPR011990">
    <property type="entry name" value="TPR-like_helical_dom_sf"/>
</dbReference>
<dbReference type="AlphaFoldDB" id="A0A2A8CTF0"/>
<dbReference type="SMART" id="SM00028">
    <property type="entry name" value="TPR"/>
    <property type="match status" value="3"/>
</dbReference>
<reference evidence="3 4" key="1">
    <citation type="submission" date="2017-10" db="EMBL/GenBank/DDBJ databases">
        <title>Draft genome of Longibacter Salinarum.</title>
        <authorList>
            <person name="Goh K.M."/>
            <person name="Shamsir M.S."/>
            <person name="Lim S.W."/>
        </authorList>
    </citation>
    <scope>NUCLEOTIDE SEQUENCE [LARGE SCALE GENOMIC DNA]</scope>
    <source>
        <strain evidence="3 4">KCTC 52045</strain>
    </source>
</reference>
<dbReference type="PROSITE" id="PS50005">
    <property type="entry name" value="TPR"/>
    <property type="match status" value="2"/>
</dbReference>
<dbReference type="Gene3D" id="1.25.40.10">
    <property type="entry name" value="Tetratricopeptide repeat domain"/>
    <property type="match status" value="1"/>
</dbReference>
<feature type="repeat" description="TPR" evidence="1">
    <location>
        <begin position="220"/>
        <end position="253"/>
    </location>
</feature>
<comment type="caution">
    <text evidence="3">The sequence shown here is derived from an EMBL/GenBank/DDBJ whole genome shotgun (WGS) entry which is preliminary data.</text>
</comment>
<evidence type="ECO:0000313" key="3">
    <source>
        <dbReference type="EMBL" id="PEN11090.1"/>
    </source>
</evidence>
<dbReference type="InterPro" id="IPR032710">
    <property type="entry name" value="NTF2-like_dom_sf"/>
</dbReference>
<dbReference type="SUPFAM" id="SSF48452">
    <property type="entry name" value="TPR-like"/>
    <property type="match status" value="1"/>
</dbReference>
<dbReference type="Pfam" id="PF14534">
    <property type="entry name" value="DUF4440"/>
    <property type="match status" value="1"/>
</dbReference>
<dbReference type="InterPro" id="IPR027843">
    <property type="entry name" value="DUF4440"/>
</dbReference>
<gene>
    <name evidence="3" type="ORF">CRI94_16855</name>
</gene>
<keyword evidence="1" id="KW-0802">TPR repeat</keyword>
<evidence type="ECO:0000259" key="2">
    <source>
        <dbReference type="Pfam" id="PF14534"/>
    </source>
</evidence>
<evidence type="ECO:0000313" key="4">
    <source>
        <dbReference type="Proteomes" id="UP000220102"/>
    </source>
</evidence>
<accession>A0A2A8CTF0</accession>
<evidence type="ECO:0000256" key="1">
    <source>
        <dbReference type="PROSITE-ProRule" id="PRU00339"/>
    </source>
</evidence>
<protein>
    <recommendedName>
        <fullName evidence="2">DUF4440 domain-containing protein</fullName>
    </recommendedName>
</protein>
<dbReference type="SUPFAM" id="SSF54427">
    <property type="entry name" value="NTF2-like"/>
    <property type="match status" value="1"/>
</dbReference>
<keyword evidence="4" id="KW-1185">Reference proteome</keyword>
<proteinExistence type="predicted"/>
<dbReference type="Pfam" id="PF14559">
    <property type="entry name" value="TPR_19"/>
    <property type="match status" value="1"/>
</dbReference>
<dbReference type="PANTHER" id="PTHR12558:SF13">
    <property type="entry name" value="CELL DIVISION CYCLE PROTEIN 27 HOMOLOG"/>
    <property type="match status" value="1"/>
</dbReference>
<organism evidence="3 4">
    <name type="scientific">Longibacter salinarum</name>
    <dbReference type="NCBI Taxonomy" id="1850348"/>
    <lineage>
        <taxon>Bacteria</taxon>
        <taxon>Pseudomonadati</taxon>
        <taxon>Rhodothermota</taxon>
        <taxon>Rhodothermia</taxon>
        <taxon>Rhodothermales</taxon>
        <taxon>Salisaetaceae</taxon>
        <taxon>Longibacter</taxon>
    </lineage>
</organism>
<dbReference type="InterPro" id="IPR019734">
    <property type="entry name" value="TPR_rpt"/>
</dbReference>
<feature type="domain" description="DUF4440" evidence="2">
    <location>
        <begin position="265"/>
        <end position="369"/>
    </location>
</feature>
<dbReference type="Gene3D" id="3.10.450.50">
    <property type="match status" value="1"/>
</dbReference>
<dbReference type="OrthoDB" id="9784036at2"/>
<dbReference type="EMBL" id="PDEQ01000012">
    <property type="protein sequence ID" value="PEN11090.1"/>
    <property type="molecule type" value="Genomic_DNA"/>
</dbReference>
<dbReference type="PANTHER" id="PTHR12558">
    <property type="entry name" value="CELL DIVISION CYCLE 16,23,27"/>
    <property type="match status" value="1"/>
</dbReference>
<feature type="repeat" description="TPR" evidence="1">
    <location>
        <begin position="186"/>
        <end position="219"/>
    </location>
</feature>
<sequence>MRPVGVYVISYLHLQSGRPMAYRFLVLLLVLLLPTSLVYGQEITITTTSDAAREAFEEGREHAANVHQEKAIDRFKVALEEDADFALAHLYLASLLDGEKRKKHFEQAEQRLDAVTEGEQLIIQSYGAHLDGNHEKEYELAKKAAETYPDDVYASLHVGWQEYRRKEYEAARATTQHILEMKPEFAPAYNMLGYIELEAGNYDAAEQALKSYVEAAPDEPNPYDSLGELYLTTDRYDEAIQQFKMALERDADFEISKTNIVKAEIQKVNRQFEDAMAAKNVDQLSEMYTENAVVAPPNRPLVRGRDGVREMYAAGLTGMDRIELETAEIRAFGDQAVEMGESKVYAGEEVVEEGRYMAVWRNVNGQWQIDREVWNSGLEASKPTATVSDEK</sequence>
<name>A0A2A8CTF0_9BACT</name>